<evidence type="ECO:0000313" key="3">
    <source>
        <dbReference type="EMBL" id="KAK9057095.1"/>
    </source>
</evidence>
<gene>
    <name evidence="3" type="ORF">SSX86_024462</name>
</gene>
<dbReference type="Proteomes" id="UP001408789">
    <property type="component" value="Unassembled WGS sequence"/>
</dbReference>
<comment type="caution">
    <text evidence="3">The sequence shown here is derived from an EMBL/GenBank/DDBJ whole genome shotgun (WGS) entry which is preliminary data.</text>
</comment>
<reference evidence="3 4" key="1">
    <citation type="submission" date="2024-04" db="EMBL/GenBank/DDBJ databases">
        <title>The reference genome of an endangered Asteraceae, Deinandra increscens subsp. villosa, native to the Central Coast of California.</title>
        <authorList>
            <person name="Guilliams M."/>
            <person name="Hasenstab-Lehman K."/>
            <person name="Meyer R."/>
            <person name="Mcevoy S."/>
        </authorList>
    </citation>
    <scope>NUCLEOTIDE SEQUENCE [LARGE SCALE GENOMIC DNA]</scope>
    <source>
        <tissue evidence="3">Leaf</tissue>
    </source>
</reference>
<sequence>MVTDVTYLCSVMNQQQAIMNDSKSTALITRDLLGGGAACDLDSSKELDLDLHVPSGFEKRLDLKSGKVYLQRCKSPNTSSSSSDHKQHQGMDQTVSKLQDLNFPPSSKKALNLFDDTSLDLNLVTLSSSSSSPPAYRSVCTLDKVKSALERAERETIKKRSVSIPNNSCSSPGSNSSSSIKETMFLDDEDDRSSQAYAAGCPSCLLYVLISRSNPRCPRCNMTVPSPTDMKKPRIDLNISI</sequence>
<dbReference type="PANTHER" id="PTHR33177:SF24">
    <property type="entry name" value="FILAMENTOUS HEMAGGLUTININ TRANSPORTER"/>
    <property type="match status" value="1"/>
</dbReference>
<organism evidence="3 4">
    <name type="scientific">Deinandra increscens subsp. villosa</name>
    <dbReference type="NCBI Taxonomy" id="3103831"/>
    <lineage>
        <taxon>Eukaryota</taxon>
        <taxon>Viridiplantae</taxon>
        <taxon>Streptophyta</taxon>
        <taxon>Embryophyta</taxon>
        <taxon>Tracheophyta</taxon>
        <taxon>Spermatophyta</taxon>
        <taxon>Magnoliopsida</taxon>
        <taxon>eudicotyledons</taxon>
        <taxon>Gunneridae</taxon>
        <taxon>Pentapetalae</taxon>
        <taxon>asterids</taxon>
        <taxon>campanulids</taxon>
        <taxon>Asterales</taxon>
        <taxon>Asteraceae</taxon>
        <taxon>Asteroideae</taxon>
        <taxon>Heliantheae alliance</taxon>
        <taxon>Madieae</taxon>
        <taxon>Madiinae</taxon>
        <taxon>Deinandra</taxon>
    </lineage>
</organism>
<dbReference type="InterPro" id="IPR056440">
    <property type="entry name" value="Zn-ribbon_GIR1"/>
</dbReference>
<dbReference type="AlphaFoldDB" id="A0AAP0CN35"/>
<accession>A0AAP0CN35</accession>
<dbReference type="EMBL" id="JBCNJP010000024">
    <property type="protein sequence ID" value="KAK9057095.1"/>
    <property type="molecule type" value="Genomic_DNA"/>
</dbReference>
<dbReference type="InterPro" id="IPR055281">
    <property type="entry name" value="GIR1-2/SIED1"/>
</dbReference>
<evidence type="ECO:0000256" key="1">
    <source>
        <dbReference type="SAM" id="MobiDB-lite"/>
    </source>
</evidence>
<evidence type="ECO:0000313" key="4">
    <source>
        <dbReference type="Proteomes" id="UP001408789"/>
    </source>
</evidence>
<protein>
    <recommendedName>
        <fullName evidence="2">GIR1-like zinc ribbon domain-containing protein</fullName>
    </recommendedName>
</protein>
<feature type="domain" description="GIR1-like zinc ribbon" evidence="2">
    <location>
        <begin position="200"/>
        <end position="224"/>
    </location>
</feature>
<dbReference type="PANTHER" id="PTHR33177">
    <property type="entry name" value="PUTATIVE-RELATED"/>
    <property type="match status" value="1"/>
</dbReference>
<name>A0AAP0CN35_9ASTR</name>
<feature type="region of interest" description="Disordered" evidence="1">
    <location>
        <begin position="156"/>
        <end position="180"/>
    </location>
</feature>
<keyword evidence="4" id="KW-1185">Reference proteome</keyword>
<feature type="compositionally biased region" description="Low complexity" evidence="1">
    <location>
        <begin position="163"/>
        <end position="180"/>
    </location>
</feature>
<proteinExistence type="predicted"/>
<evidence type="ECO:0000259" key="2">
    <source>
        <dbReference type="Pfam" id="PF24747"/>
    </source>
</evidence>
<feature type="region of interest" description="Disordered" evidence="1">
    <location>
        <begin position="74"/>
        <end position="93"/>
    </location>
</feature>
<dbReference type="Pfam" id="PF24747">
    <property type="entry name" value="Zn-ribbon_GIR1"/>
    <property type="match status" value="1"/>
</dbReference>